<protein>
    <submittedName>
        <fullName evidence="1">Uncharacterized protein</fullName>
    </submittedName>
</protein>
<organism evidence="1 2">
    <name type="scientific">Actinoplanes aureus</name>
    <dbReference type="NCBI Taxonomy" id="2792083"/>
    <lineage>
        <taxon>Bacteria</taxon>
        <taxon>Bacillati</taxon>
        <taxon>Actinomycetota</taxon>
        <taxon>Actinomycetes</taxon>
        <taxon>Micromonosporales</taxon>
        <taxon>Micromonosporaceae</taxon>
        <taxon>Actinoplanes</taxon>
    </lineage>
</organism>
<gene>
    <name evidence="1" type="ORF">I4J89_43055</name>
</gene>
<dbReference type="AlphaFoldDB" id="A0A931CKS0"/>
<comment type="caution">
    <text evidence="1">The sequence shown here is derived from an EMBL/GenBank/DDBJ whole genome shotgun (WGS) entry which is preliminary data.</text>
</comment>
<keyword evidence="2" id="KW-1185">Reference proteome</keyword>
<evidence type="ECO:0000313" key="1">
    <source>
        <dbReference type="EMBL" id="MBG0568226.1"/>
    </source>
</evidence>
<sequence length="247" mass="26851">MHAASTPSHGFTSAQLLARAPLLPALIGEATLDGDRLTSNGQPGWFDADGNAHAARGRTWVDRQYGTVATAFDKVGYLPVRGLPGSTFHLVDWLQQAAVSGAHWLSIDFTHRRQVIRPSQLAVSDQRGDLYPPDATWAEASVACIPATGSGRYPALVAAGYASNHGGVLARFDRDTAARMVDDLHRARGHQPGFHAVLRWAGDRIEVYTENPDGLTGLRRYDVVGPDPDGRYPIGAYLWPWLCMDNL</sequence>
<name>A0A931CKS0_9ACTN</name>
<evidence type="ECO:0000313" key="2">
    <source>
        <dbReference type="Proteomes" id="UP000598146"/>
    </source>
</evidence>
<dbReference type="EMBL" id="JADQTO010000035">
    <property type="protein sequence ID" value="MBG0568226.1"/>
    <property type="molecule type" value="Genomic_DNA"/>
</dbReference>
<reference evidence="1" key="1">
    <citation type="submission" date="2020-11" db="EMBL/GenBank/DDBJ databases">
        <title>Isolation and identification of active actinomycetes.</title>
        <authorList>
            <person name="Sun X."/>
        </authorList>
    </citation>
    <scope>NUCLEOTIDE SEQUENCE</scope>
    <source>
        <strain evidence="1">NEAU-A11</strain>
    </source>
</reference>
<dbReference type="RefSeq" id="WP_196419995.1">
    <property type="nucleotide sequence ID" value="NZ_JADQTO010000035.1"/>
</dbReference>
<accession>A0A931CKS0</accession>
<dbReference type="Proteomes" id="UP000598146">
    <property type="component" value="Unassembled WGS sequence"/>
</dbReference>
<proteinExistence type="predicted"/>